<comment type="similarity">
    <text evidence="1 9">Belongs to the precorrin methyltransferase family.</text>
</comment>
<dbReference type="Gene3D" id="3.40.1010.10">
    <property type="entry name" value="Cobalt-precorrin-4 Transmethylase, Domain 1"/>
    <property type="match status" value="1"/>
</dbReference>
<dbReference type="CDD" id="cd11642">
    <property type="entry name" value="SUMT"/>
    <property type="match status" value="1"/>
</dbReference>
<dbReference type="PANTHER" id="PTHR45790:SF3">
    <property type="entry name" value="S-ADENOSYL-L-METHIONINE-DEPENDENT UROPORPHYRINOGEN III METHYLTRANSFERASE, CHLOROPLASTIC"/>
    <property type="match status" value="1"/>
</dbReference>
<dbReference type="EC" id="2.1.1.107" evidence="2"/>
<dbReference type="Proteomes" id="UP000249522">
    <property type="component" value="Unassembled WGS sequence"/>
</dbReference>
<accession>A0A2W1LTB0</accession>
<keyword evidence="12" id="KW-1185">Reference proteome</keyword>
<dbReference type="EMBL" id="QKRB01000006">
    <property type="protein sequence ID" value="PZD97754.1"/>
    <property type="molecule type" value="Genomic_DNA"/>
</dbReference>
<dbReference type="OrthoDB" id="9815856at2"/>
<reference evidence="11 12" key="1">
    <citation type="submission" date="2018-06" db="EMBL/GenBank/DDBJ databases">
        <title>Paenibacillus imtechensis sp. nov.</title>
        <authorList>
            <person name="Pinnaka A.K."/>
            <person name="Singh H."/>
            <person name="Kaur M."/>
        </authorList>
    </citation>
    <scope>NUCLEOTIDE SEQUENCE [LARGE SCALE GENOMIC DNA]</scope>
    <source>
        <strain evidence="11 12">SMB1</strain>
    </source>
</reference>
<gene>
    <name evidence="11" type="primary">cobA</name>
    <name evidence="11" type="ORF">DNH61_00365</name>
</gene>
<dbReference type="RefSeq" id="WP_111144717.1">
    <property type="nucleotide sequence ID" value="NZ_QKRB01000006.1"/>
</dbReference>
<dbReference type="InterPro" id="IPR003043">
    <property type="entry name" value="Uropor_MeTrfase_CS"/>
</dbReference>
<dbReference type="NCBIfam" id="TIGR01469">
    <property type="entry name" value="cobA_cysG_Cterm"/>
    <property type="match status" value="1"/>
</dbReference>
<evidence type="ECO:0000256" key="9">
    <source>
        <dbReference type="RuleBase" id="RU003960"/>
    </source>
</evidence>
<evidence type="ECO:0000256" key="3">
    <source>
        <dbReference type="ARBA" id="ARBA00018323"/>
    </source>
</evidence>
<dbReference type="AlphaFoldDB" id="A0A2W1LTB0"/>
<name>A0A2W1LTB0_9BACL</name>
<keyword evidence="6" id="KW-0949">S-adenosyl-L-methionine</keyword>
<evidence type="ECO:0000256" key="4">
    <source>
        <dbReference type="ARBA" id="ARBA00022603"/>
    </source>
</evidence>
<protein>
    <recommendedName>
        <fullName evidence="3">Uroporphyrinogen-III C-methyltransferase</fullName>
        <ecNumber evidence="2">2.1.1.107</ecNumber>
    </recommendedName>
    <alternativeName>
        <fullName evidence="8">Uroporphyrinogen III methylase</fullName>
    </alternativeName>
</protein>
<sequence>MSERGFVYLTGAGPGDPKLITVKGLESIREAEVLIYDRLVSPELLQEVSPHCEMIYVGKASGHHTMKQEDINDLIIRHALRGKVVTRLKGGDPFVYGRGGEEALCLAERGIPFEVVPGISSCIAAPAYAGIPVTHRKLAASFAVITGHECTGKTGACVDWSWAAGAETLVILMGLQQLPAITQKLMNRGKAPDTPIALIQSGSWEEQRVVTGTVSTIVELQEQAQLKSPVTIVVGPVVAMRDQLIRQEVESLLTYTG</sequence>
<dbReference type="InterPro" id="IPR050161">
    <property type="entry name" value="Siro_Cobalamin_biosynth"/>
</dbReference>
<keyword evidence="7" id="KW-0627">Porphyrin biosynthesis</keyword>
<dbReference type="FunFam" id="3.30.950.10:FF:000001">
    <property type="entry name" value="Siroheme synthase"/>
    <property type="match status" value="1"/>
</dbReference>
<dbReference type="GO" id="GO:0004851">
    <property type="term" value="F:uroporphyrin-III C-methyltransferase activity"/>
    <property type="evidence" value="ECO:0007669"/>
    <property type="project" value="UniProtKB-EC"/>
</dbReference>
<dbReference type="InterPro" id="IPR014776">
    <property type="entry name" value="4pyrrole_Mease_sub2"/>
</dbReference>
<proteinExistence type="inferred from homology"/>
<dbReference type="FunFam" id="3.40.1010.10:FF:000001">
    <property type="entry name" value="Siroheme synthase"/>
    <property type="match status" value="1"/>
</dbReference>
<keyword evidence="4 9" id="KW-0489">Methyltransferase</keyword>
<dbReference type="Gene3D" id="3.30.950.10">
    <property type="entry name" value="Methyltransferase, Cobalt-precorrin-4 Transmethylase, Domain 2"/>
    <property type="match status" value="1"/>
</dbReference>
<dbReference type="InterPro" id="IPR014777">
    <property type="entry name" value="4pyrrole_Mease_sub1"/>
</dbReference>
<comment type="caution">
    <text evidence="11">The sequence shown here is derived from an EMBL/GenBank/DDBJ whole genome shotgun (WGS) entry which is preliminary data.</text>
</comment>
<dbReference type="PANTHER" id="PTHR45790">
    <property type="entry name" value="SIROHEME SYNTHASE-RELATED"/>
    <property type="match status" value="1"/>
</dbReference>
<evidence type="ECO:0000259" key="10">
    <source>
        <dbReference type="Pfam" id="PF00590"/>
    </source>
</evidence>
<dbReference type="GO" id="GO:0019354">
    <property type="term" value="P:siroheme biosynthetic process"/>
    <property type="evidence" value="ECO:0007669"/>
    <property type="project" value="InterPro"/>
</dbReference>
<dbReference type="InterPro" id="IPR006366">
    <property type="entry name" value="CobA/CysG_C"/>
</dbReference>
<dbReference type="GO" id="GO:0032259">
    <property type="term" value="P:methylation"/>
    <property type="evidence" value="ECO:0007669"/>
    <property type="project" value="UniProtKB-KW"/>
</dbReference>
<evidence type="ECO:0000256" key="7">
    <source>
        <dbReference type="ARBA" id="ARBA00023244"/>
    </source>
</evidence>
<dbReference type="NCBIfam" id="NF004790">
    <property type="entry name" value="PRK06136.1"/>
    <property type="match status" value="1"/>
</dbReference>
<dbReference type="InterPro" id="IPR035996">
    <property type="entry name" value="4pyrrol_Methylase_sf"/>
</dbReference>
<evidence type="ECO:0000256" key="5">
    <source>
        <dbReference type="ARBA" id="ARBA00022679"/>
    </source>
</evidence>
<evidence type="ECO:0000313" key="12">
    <source>
        <dbReference type="Proteomes" id="UP000249522"/>
    </source>
</evidence>
<evidence type="ECO:0000256" key="1">
    <source>
        <dbReference type="ARBA" id="ARBA00005879"/>
    </source>
</evidence>
<keyword evidence="5 9" id="KW-0808">Transferase</keyword>
<dbReference type="InterPro" id="IPR000878">
    <property type="entry name" value="4pyrrol_Mease"/>
</dbReference>
<dbReference type="PROSITE" id="PS00840">
    <property type="entry name" value="SUMT_2"/>
    <property type="match status" value="1"/>
</dbReference>
<evidence type="ECO:0000256" key="6">
    <source>
        <dbReference type="ARBA" id="ARBA00022691"/>
    </source>
</evidence>
<dbReference type="SUPFAM" id="SSF53790">
    <property type="entry name" value="Tetrapyrrole methylase"/>
    <property type="match status" value="1"/>
</dbReference>
<evidence type="ECO:0000256" key="8">
    <source>
        <dbReference type="ARBA" id="ARBA00079776"/>
    </source>
</evidence>
<organism evidence="11 12">
    <name type="scientific">Paenibacillus sambharensis</name>
    <dbReference type="NCBI Taxonomy" id="1803190"/>
    <lineage>
        <taxon>Bacteria</taxon>
        <taxon>Bacillati</taxon>
        <taxon>Bacillota</taxon>
        <taxon>Bacilli</taxon>
        <taxon>Bacillales</taxon>
        <taxon>Paenibacillaceae</taxon>
        <taxon>Paenibacillus</taxon>
    </lineage>
</organism>
<evidence type="ECO:0000313" key="11">
    <source>
        <dbReference type="EMBL" id="PZD97754.1"/>
    </source>
</evidence>
<dbReference type="Pfam" id="PF00590">
    <property type="entry name" value="TP_methylase"/>
    <property type="match status" value="1"/>
</dbReference>
<feature type="domain" description="Tetrapyrrole methylase" evidence="10">
    <location>
        <begin position="7"/>
        <end position="217"/>
    </location>
</feature>
<evidence type="ECO:0000256" key="2">
    <source>
        <dbReference type="ARBA" id="ARBA00012162"/>
    </source>
</evidence>